<dbReference type="AlphaFoldDB" id="A0A0F9YE23"/>
<comment type="caution">
    <text evidence="1">The sequence shown here is derived from an EMBL/GenBank/DDBJ whole genome shotgun (WGS) entry which is preliminary data.</text>
</comment>
<evidence type="ECO:0000313" key="1">
    <source>
        <dbReference type="EMBL" id="KKO02709.1"/>
    </source>
</evidence>
<accession>A0A0F9YE23</accession>
<name>A0A0F9YE23_9ZZZZ</name>
<proteinExistence type="predicted"/>
<gene>
    <name evidence="1" type="ORF">LCGC14_0101580</name>
</gene>
<protein>
    <submittedName>
        <fullName evidence="1">Uncharacterized protein</fullName>
    </submittedName>
</protein>
<reference evidence="1" key="1">
    <citation type="journal article" date="2015" name="Nature">
        <title>Complex archaea that bridge the gap between prokaryotes and eukaryotes.</title>
        <authorList>
            <person name="Spang A."/>
            <person name="Saw J.H."/>
            <person name="Jorgensen S.L."/>
            <person name="Zaremba-Niedzwiedzka K."/>
            <person name="Martijn J."/>
            <person name="Lind A.E."/>
            <person name="van Eijk R."/>
            <person name="Schleper C."/>
            <person name="Guy L."/>
            <person name="Ettema T.J."/>
        </authorList>
    </citation>
    <scope>NUCLEOTIDE SEQUENCE</scope>
</reference>
<organism evidence="1">
    <name type="scientific">marine sediment metagenome</name>
    <dbReference type="NCBI Taxonomy" id="412755"/>
    <lineage>
        <taxon>unclassified sequences</taxon>
        <taxon>metagenomes</taxon>
        <taxon>ecological metagenomes</taxon>
    </lineage>
</organism>
<dbReference type="EMBL" id="LAZR01000029">
    <property type="protein sequence ID" value="KKO02709.1"/>
    <property type="molecule type" value="Genomic_DNA"/>
</dbReference>
<sequence length="175" mass="19843">MLNYFKKTTIFLLAVFILTAVFFSGSAQASFWDMIRAWVTINPLEVDISAPEEAEINKVFKVEAKLINKGEEKIENARGEIFLPSGLTLLKKSPIQKIGIISGKKEKRGSWSVKGEELGYYLISVKASGEIEGKELSKESITIKVKIKEKAAPGERPRFNFFQNIFNFFQKWLDS</sequence>